<name>A0A8B9LII5_ASTMX</name>
<keyword evidence="6" id="KW-0804">Transcription</keyword>
<keyword evidence="2" id="KW-0217">Developmental protein</keyword>
<dbReference type="SMART" id="SM00353">
    <property type="entry name" value="HLH"/>
    <property type="match status" value="1"/>
</dbReference>
<evidence type="ECO:0000256" key="7">
    <source>
        <dbReference type="ARBA" id="ARBA00023242"/>
    </source>
</evidence>
<feature type="domain" description="BHLH" evidence="10">
    <location>
        <begin position="56"/>
        <end position="113"/>
    </location>
</feature>
<dbReference type="InterPro" id="IPR050370">
    <property type="entry name" value="HES_HEY"/>
</dbReference>
<dbReference type="EMBL" id="JAICCE010000010">
    <property type="protein sequence ID" value="KAG9272619.1"/>
    <property type="molecule type" value="Genomic_DNA"/>
</dbReference>
<evidence type="ECO:0000256" key="5">
    <source>
        <dbReference type="ARBA" id="ARBA00023125"/>
    </source>
</evidence>
<dbReference type="GO" id="GO:0046983">
    <property type="term" value="F:protein dimerization activity"/>
    <property type="evidence" value="ECO:0007669"/>
    <property type="project" value="InterPro"/>
</dbReference>
<reference evidence="12" key="2">
    <citation type="submission" date="2025-05" db="UniProtKB">
        <authorList>
            <consortium name="Ensembl"/>
        </authorList>
    </citation>
    <scope>IDENTIFICATION</scope>
</reference>
<dbReference type="PROSITE" id="PS50888">
    <property type="entry name" value="BHLH"/>
    <property type="match status" value="1"/>
</dbReference>
<dbReference type="InterPro" id="IPR032644">
    <property type="entry name" value="HES-7_bHLH-O"/>
</dbReference>
<keyword evidence="4" id="KW-0805">Transcription regulation</keyword>
<keyword evidence="7" id="KW-0539">Nucleus</keyword>
<dbReference type="InterPro" id="IPR011598">
    <property type="entry name" value="bHLH_dom"/>
</dbReference>
<feature type="region of interest" description="Disordered" evidence="9">
    <location>
        <begin position="116"/>
        <end position="145"/>
    </location>
</feature>
<dbReference type="Gene3D" id="4.10.280.10">
    <property type="entry name" value="Helix-loop-helix DNA-binding domain"/>
    <property type="match status" value="1"/>
</dbReference>
<feature type="compositionally biased region" description="Basic and acidic residues" evidence="9">
    <location>
        <begin position="117"/>
        <end position="134"/>
    </location>
</feature>
<evidence type="ECO:0000256" key="4">
    <source>
        <dbReference type="ARBA" id="ARBA00023015"/>
    </source>
</evidence>
<evidence type="ECO:0000313" key="12">
    <source>
        <dbReference type="Ensembl" id="ENSAMXP00005050912.1"/>
    </source>
</evidence>
<sequence length="335" mass="37062">MSSLRQYKPKPGLLCSHRFDFATCYVLLHGRGAFNAATLISLFSSSFSTMTKTESMRRTLKPVIEKKRRDRINQNLDVLRTLLFRSTADTRLQNPKLEKAEILDLAVQYIRKNASNRAEKKASATQAKPEDTKTQPKAQKPGHSDSLHLCVSEFTSFVGQMHPSERETVLHSLNHYLGSRLNHFVSKSGSEMDINPTNSSLTKLCSSTSPHHHHQDLLTFPEPSLLGYKSSSFTPSASPNHLSPPPSPLFSPSASSFITSPSYSSVPCHLPFAPSAGSPPSTSPPLTLFPVPFTAMSQLMPLHASRDIPTPPSPSMDMREDLVLVQAQATWRPWS</sequence>
<comment type="subunit">
    <text evidence="8">Transcription repression requires formation of a complex with a corepressor protein of the Groucho/TLE family.</text>
</comment>
<dbReference type="InterPro" id="IPR036638">
    <property type="entry name" value="HLH_DNA-bd_sf"/>
</dbReference>
<dbReference type="SUPFAM" id="SSF47459">
    <property type="entry name" value="HLH, helix-loop-helix DNA-binding domain"/>
    <property type="match status" value="1"/>
</dbReference>
<dbReference type="Proteomes" id="UP000694621">
    <property type="component" value="Unplaced"/>
</dbReference>
<organism evidence="12 13">
    <name type="scientific">Astyanax mexicanus</name>
    <name type="common">Blind cave fish</name>
    <name type="synonym">Astyanax fasciatus mexicanus</name>
    <dbReference type="NCBI Taxonomy" id="7994"/>
    <lineage>
        <taxon>Eukaryota</taxon>
        <taxon>Metazoa</taxon>
        <taxon>Chordata</taxon>
        <taxon>Craniata</taxon>
        <taxon>Vertebrata</taxon>
        <taxon>Euteleostomi</taxon>
        <taxon>Actinopterygii</taxon>
        <taxon>Neopterygii</taxon>
        <taxon>Teleostei</taxon>
        <taxon>Ostariophysi</taxon>
        <taxon>Characiformes</taxon>
        <taxon>Characoidei</taxon>
        <taxon>Acestrorhamphidae</taxon>
        <taxon>Acestrorhamphinae</taxon>
        <taxon>Astyanax</taxon>
    </lineage>
</organism>
<dbReference type="Ensembl" id="ENSAMXT00005055158.1">
    <property type="protein sequence ID" value="ENSAMXP00005050912.1"/>
    <property type="gene ID" value="ENSAMXG00005023061.1"/>
</dbReference>
<accession>A0A8B9LII5</accession>
<evidence type="ECO:0000256" key="8">
    <source>
        <dbReference type="ARBA" id="ARBA00023791"/>
    </source>
</evidence>
<dbReference type="CDD" id="cd11462">
    <property type="entry name" value="bHLH-O_HES7"/>
    <property type="match status" value="1"/>
</dbReference>
<evidence type="ECO:0000313" key="14">
    <source>
        <dbReference type="Proteomes" id="UP000752171"/>
    </source>
</evidence>
<evidence type="ECO:0000256" key="1">
    <source>
        <dbReference type="ARBA" id="ARBA00004123"/>
    </source>
</evidence>
<keyword evidence="3" id="KW-0678">Repressor</keyword>
<reference evidence="11 14" key="1">
    <citation type="submission" date="2021-07" db="EMBL/GenBank/DDBJ databases">
        <authorList>
            <person name="Imarazene B."/>
            <person name="Zahm M."/>
            <person name="Klopp C."/>
            <person name="Cabau C."/>
            <person name="Beille S."/>
            <person name="Jouanno E."/>
            <person name="Castinel A."/>
            <person name="Lluch J."/>
            <person name="Gil L."/>
            <person name="Kuchtly C."/>
            <person name="Lopez Roques C."/>
            <person name="Donnadieu C."/>
            <person name="Parrinello H."/>
            <person name="Journot L."/>
            <person name="Du K."/>
            <person name="Schartl M."/>
            <person name="Retaux S."/>
            <person name="Guiguen Y."/>
        </authorList>
    </citation>
    <scope>NUCLEOTIDE SEQUENCE [LARGE SCALE GENOMIC DNA]</scope>
    <source>
        <strain evidence="11">Pach_M1</strain>
        <tissue evidence="11">Testis</tissue>
    </source>
</reference>
<dbReference type="Pfam" id="PF00010">
    <property type="entry name" value="HLH"/>
    <property type="match status" value="1"/>
</dbReference>
<evidence type="ECO:0000256" key="3">
    <source>
        <dbReference type="ARBA" id="ARBA00022491"/>
    </source>
</evidence>
<evidence type="ECO:0000256" key="2">
    <source>
        <dbReference type="ARBA" id="ARBA00022473"/>
    </source>
</evidence>
<protein>
    <submittedName>
        <fullName evidence="11 12">Enhancer of split mgamma protein-like</fullName>
    </submittedName>
</protein>
<dbReference type="FunFam" id="4.10.280.10:FF:000063">
    <property type="entry name" value="transcription factor HES-7 isoform X1"/>
    <property type="match status" value="1"/>
</dbReference>
<gene>
    <name evidence="12" type="primary">her11</name>
    <name evidence="11" type="synonym">HES7</name>
    <name evidence="11" type="ORF">AMEX_G13634</name>
</gene>
<evidence type="ECO:0000256" key="6">
    <source>
        <dbReference type="ARBA" id="ARBA00023163"/>
    </source>
</evidence>
<keyword evidence="5" id="KW-0238">DNA-binding</keyword>
<evidence type="ECO:0000313" key="11">
    <source>
        <dbReference type="EMBL" id="KAG9272619.1"/>
    </source>
</evidence>
<dbReference type="AlphaFoldDB" id="A0A8B9LII5"/>
<evidence type="ECO:0000313" key="13">
    <source>
        <dbReference type="Proteomes" id="UP000694621"/>
    </source>
</evidence>
<evidence type="ECO:0000256" key="9">
    <source>
        <dbReference type="SAM" id="MobiDB-lite"/>
    </source>
</evidence>
<dbReference type="GO" id="GO:0003677">
    <property type="term" value="F:DNA binding"/>
    <property type="evidence" value="ECO:0007669"/>
    <property type="project" value="UniProtKB-KW"/>
</dbReference>
<evidence type="ECO:0000259" key="10">
    <source>
        <dbReference type="PROSITE" id="PS50888"/>
    </source>
</evidence>
<dbReference type="PANTHER" id="PTHR10985">
    <property type="entry name" value="BASIC HELIX-LOOP-HELIX TRANSCRIPTION FACTOR, HES-RELATED"/>
    <property type="match status" value="1"/>
</dbReference>
<comment type="subcellular location">
    <subcellularLocation>
        <location evidence="1">Nucleus</location>
    </subcellularLocation>
</comment>
<dbReference type="GO" id="GO:0005634">
    <property type="term" value="C:nucleus"/>
    <property type="evidence" value="ECO:0007669"/>
    <property type="project" value="UniProtKB-SubCell"/>
</dbReference>
<proteinExistence type="predicted"/>
<dbReference type="Proteomes" id="UP000752171">
    <property type="component" value="Unassembled WGS sequence"/>
</dbReference>